<name>O66723_AQUAE</name>
<dbReference type="GO" id="GO:0005886">
    <property type="term" value="C:plasma membrane"/>
    <property type="evidence" value="ECO:0007669"/>
    <property type="project" value="UniProtKB-SubCell"/>
</dbReference>
<keyword evidence="3 6" id="KW-0812">Transmembrane</keyword>
<evidence type="ECO:0000256" key="1">
    <source>
        <dbReference type="ARBA" id="ARBA00004651"/>
    </source>
</evidence>
<dbReference type="Proteomes" id="UP000000798">
    <property type="component" value="Chromosome"/>
</dbReference>
<comment type="subcellular location">
    <subcellularLocation>
        <location evidence="1">Cell membrane</location>
        <topology evidence="1">Multi-pass membrane protein</topology>
    </subcellularLocation>
</comment>
<evidence type="ECO:0000313" key="7">
    <source>
        <dbReference type="EMBL" id="AAC06684.1"/>
    </source>
</evidence>
<feature type="transmembrane region" description="Helical" evidence="6">
    <location>
        <begin position="105"/>
        <end position="129"/>
    </location>
</feature>
<keyword evidence="4 6" id="KW-1133">Transmembrane helix</keyword>
<dbReference type="PANTHER" id="PTHR39087">
    <property type="entry name" value="UPF0104 MEMBRANE PROTEIN MJ1595"/>
    <property type="match status" value="1"/>
</dbReference>
<reference evidence="7 8" key="1">
    <citation type="journal article" date="1998" name="Nature">
        <title>The complete genome of the hyperthermophilic bacterium Aquifex aeolicus.</title>
        <authorList>
            <person name="Deckert G."/>
            <person name="Warren P.V."/>
            <person name="Gaasterland T."/>
            <person name="Young W.G."/>
            <person name="Lenox A.L."/>
            <person name="Graham D.E."/>
            <person name="Overbeek R."/>
            <person name="Snead M.A."/>
            <person name="Keller M."/>
            <person name="Aujay M."/>
            <person name="Huber R."/>
            <person name="Feldman R.A."/>
            <person name="Short J.M."/>
            <person name="Olson G.J."/>
            <person name="Swanson R.V."/>
        </authorList>
    </citation>
    <scope>NUCLEOTIDE SEQUENCE [LARGE SCALE GENOMIC DNA]</scope>
    <source>
        <strain evidence="7 8">VF5</strain>
    </source>
</reference>
<dbReference type="EnsemblBacteria" id="AAC06684">
    <property type="protein sequence ID" value="AAC06684"/>
    <property type="gene ID" value="aq_406"/>
</dbReference>
<keyword evidence="2" id="KW-1003">Cell membrane</keyword>
<evidence type="ECO:0000256" key="3">
    <source>
        <dbReference type="ARBA" id="ARBA00022692"/>
    </source>
</evidence>
<dbReference type="InterPro" id="IPR022791">
    <property type="entry name" value="L-PG_synthase/AglD"/>
</dbReference>
<feature type="transmembrane region" description="Helical" evidence="6">
    <location>
        <begin position="179"/>
        <end position="202"/>
    </location>
</feature>
<organism evidence="7 8">
    <name type="scientific">Aquifex aeolicus (strain VF5)</name>
    <dbReference type="NCBI Taxonomy" id="224324"/>
    <lineage>
        <taxon>Bacteria</taxon>
        <taxon>Pseudomonadati</taxon>
        <taxon>Aquificota</taxon>
        <taxon>Aquificia</taxon>
        <taxon>Aquificales</taxon>
        <taxon>Aquificaceae</taxon>
        <taxon>Aquifex</taxon>
    </lineage>
</organism>
<dbReference type="Pfam" id="PF03706">
    <property type="entry name" value="LPG_synthase_TM"/>
    <property type="match status" value="1"/>
</dbReference>
<dbReference type="EMBL" id="AE000657">
    <property type="protein sequence ID" value="AAC06684.1"/>
    <property type="molecule type" value="Genomic_DNA"/>
</dbReference>
<keyword evidence="8" id="KW-1185">Reference proteome</keyword>
<proteinExistence type="predicted"/>
<feature type="transmembrane region" description="Helical" evidence="6">
    <location>
        <begin position="258"/>
        <end position="281"/>
    </location>
</feature>
<dbReference type="STRING" id="224324.aq_406"/>
<dbReference type="HOGENOM" id="CLU_048072_3_2_0"/>
<evidence type="ECO:0000256" key="2">
    <source>
        <dbReference type="ARBA" id="ARBA00022475"/>
    </source>
</evidence>
<accession>O66723</accession>
<dbReference type="OrthoDB" id="421014at2"/>
<evidence type="ECO:0000313" key="8">
    <source>
        <dbReference type="Proteomes" id="UP000000798"/>
    </source>
</evidence>
<dbReference type="AlphaFoldDB" id="O66723"/>
<evidence type="ECO:0000256" key="5">
    <source>
        <dbReference type="ARBA" id="ARBA00023136"/>
    </source>
</evidence>
<dbReference type="PIR" id="G70336">
    <property type="entry name" value="G70336"/>
</dbReference>
<evidence type="ECO:0000256" key="6">
    <source>
        <dbReference type="SAM" id="Phobius"/>
    </source>
</evidence>
<dbReference type="InParanoid" id="O66723"/>
<sequence>MKIFLSLFISLLFLSLIFYFLPLNELLISLKSIKTETLILSFLLYSLSQFTRSVRWSLLLSLPLKESFFLNSANLFLNNVLPARSGELSWFYYAKKLGINFKYSLWSFTIGRLYDLLALIFVVFISYLLAKEGTFFALLGLFVGFFLALLIPFLVNLIPEIWKLTDLKNFLRRELSVKLSLYLFTLSGISFFLKALSTYILVESLVRLNLFEYTLGFLGGELSSILPLHSFMGYGTYEAGFLLPLKLLGLEVKEGLKIGFIVHNFLLLSSAFWGVLSILYLHTFSRKSP</sequence>
<feature type="transmembrane region" description="Helical" evidence="6">
    <location>
        <begin position="135"/>
        <end position="158"/>
    </location>
</feature>
<evidence type="ECO:0000256" key="4">
    <source>
        <dbReference type="ARBA" id="ARBA00022989"/>
    </source>
</evidence>
<dbReference type="RefSeq" id="WP_010880221.1">
    <property type="nucleotide sequence ID" value="NC_000918.1"/>
</dbReference>
<dbReference type="eggNOG" id="COG0392">
    <property type="taxonomic scope" value="Bacteria"/>
</dbReference>
<gene>
    <name evidence="7" type="ordered locus">aq_406</name>
</gene>
<protein>
    <submittedName>
        <fullName evidence="7">Uncharacterized protein</fullName>
    </submittedName>
</protein>
<keyword evidence="5 6" id="KW-0472">Membrane</keyword>
<dbReference type="PANTHER" id="PTHR39087:SF2">
    <property type="entry name" value="UPF0104 MEMBRANE PROTEIN MJ1595"/>
    <property type="match status" value="1"/>
</dbReference>
<dbReference type="KEGG" id="aae:aq_406"/>